<protein>
    <recommendedName>
        <fullName evidence="3">Protein ImuA</fullName>
    </recommendedName>
</protein>
<sequence length="187" mass="20191">MHRDLFTHFPPRPARVHEACGPAAMGFAALCMARSDGAVLWVRESWRHESINPVALAVYADPARLLLAQVKDQTEGLAVMEEALRDGSVPLVVIELGQDLSLTAGRRLQLAAKAGGGTGLCLIPEGMGSNAAETRWRCTPVFDAGAEADSTLQRWDLIKNKSGTLGAWHVRWDRAARRVDVVSPAGD</sequence>
<dbReference type="Gene3D" id="3.40.50.300">
    <property type="entry name" value="P-loop containing nucleotide triphosphate hydrolases"/>
    <property type="match status" value="1"/>
</dbReference>
<dbReference type="RefSeq" id="WP_326298879.1">
    <property type="nucleotide sequence ID" value="NZ_JAYLLH010000028.1"/>
</dbReference>
<accession>A0ABU6HLS9</accession>
<name>A0ABU6HLS9_9RHOB</name>
<reference evidence="1 2" key="1">
    <citation type="submission" date="2024-01" db="EMBL/GenBank/DDBJ databases">
        <title>Mesobacterium rodlantinim sp. nov., isolated from shallow sea hydrothermal systems off Kueishantao Island.</title>
        <authorList>
            <person name="Su Z."/>
            <person name="Tang K."/>
        </authorList>
    </citation>
    <scope>NUCLEOTIDE SEQUENCE [LARGE SCALE GENOMIC DNA]</scope>
    <source>
        <strain evidence="1 2">TK19101</strain>
    </source>
</reference>
<dbReference type="EMBL" id="JAYLLH010000028">
    <property type="protein sequence ID" value="MEC3862806.1"/>
    <property type="molecule type" value="Genomic_DNA"/>
</dbReference>
<proteinExistence type="predicted"/>
<dbReference type="InterPro" id="IPR027417">
    <property type="entry name" value="P-loop_NTPase"/>
</dbReference>
<organism evidence="1 2">
    <name type="scientific">Mesobacterium hydrothermale</name>
    <dbReference type="NCBI Taxonomy" id="3111907"/>
    <lineage>
        <taxon>Bacteria</taxon>
        <taxon>Pseudomonadati</taxon>
        <taxon>Pseudomonadota</taxon>
        <taxon>Alphaproteobacteria</taxon>
        <taxon>Rhodobacterales</taxon>
        <taxon>Roseobacteraceae</taxon>
        <taxon>Mesobacterium</taxon>
    </lineage>
</organism>
<dbReference type="Proteomes" id="UP001348149">
    <property type="component" value="Unassembled WGS sequence"/>
</dbReference>
<evidence type="ECO:0000313" key="1">
    <source>
        <dbReference type="EMBL" id="MEC3862806.1"/>
    </source>
</evidence>
<keyword evidence="2" id="KW-1185">Reference proteome</keyword>
<evidence type="ECO:0000313" key="2">
    <source>
        <dbReference type="Proteomes" id="UP001348149"/>
    </source>
</evidence>
<evidence type="ECO:0008006" key="3">
    <source>
        <dbReference type="Google" id="ProtNLM"/>
    </source>
</evidence>
<gene>
    <name evidence="1" type="ORF">VK792_16050</name>
</gene>
<dbReference type="SUPFAM" id="SSF52540">
    <property type="entry name" value="P-loop containing nucleoside triphosphate hydrolases"/>
    <property type="match status" value="1"/>
</dbReference>
<comment type="caution">
    <text evidence="1">The sequence shown here is derived from an EMBL/GenBank/DDBJ whole genome shotgun (WGS) entry which is preliminary data.</text>
</comment>